<dbReference type="AlphaFoldDB" id="A0A1C3L035"/>
<sequence>MCLTLLGPATLTVAKMGPSKGKGPLIAKYAPVGFKKGFGAIGLGRHTKKEYKNNEIEYKNNEIEYKNNEIEYKNNEIEYKNNEIKYKNNEIEYKNNEIKYKNNEIKYKNNEIKYKNNEIKYKNKLKALCLKKNSFNCYEKAVGSQEKNLKLSSKVNSAKKFEMKKGEKVSNKKMLKGMK</sequence>
<proteinExistence type="predicted"/>
<accession>A0A1C3L035</accession>
<evidence type="ECO:0000313" key="2">
    <source>
        <dbReference type="Proteomes" id="UP000219799"/>
    </source>
</evidence>
<protein>
    <submittedName>
        <fullName evidence="1">Mitochondrial ribosomal protein L41, putative</fullName>
    </submittedName>
</protein>
<reference evidence="1 2" key="1">
    <citation type="submission" date="2016-06" db="EMBL/GenBank/DDBJ databases">
        <authorList>
            <consortium name="Pathogen Informatics"/>
        </authorList>
    </citation>
    <scope>NUCLEOTIDE SEQUENCE [LARGE SCALE GENOMIC DNA]</scope>
    <source>
        <strain evidence="1">PmlGA01</strain>
    </source>
</reference>
<name>A0A1C3L035_PLAMA</name>
<keyword evidence="1" id="KW-0689">Ribosomal protein</keyword>
<gene>
    <name evidence="1" type="primary">PmlGA01_110046500</name>
    <name evidence="1" type="ORF">PMLGA01_110046500</name>
</gene>
<keyword evidence="1" id="KW-0687">Ribonucleoprotein</keyword>
<dbReference type="EMBL" id="LT594499">
    <property type="protein sequence ID" value="SBT79867.1"/>
    <property type="molecule type" value="Genomic_DNA"/>
</dbReference>
<dbReference type="Proteomes" id="UP000219799">
    <property type="component" value="Chromosome 11"/>
</dbReference>
<evidence type="ECO:0000313" key="1">
    <source>
        <dbReference type="EMBL" id="SBT79867.1"/>
    </source>
</evidence>
<dbReference type="GO" id="GO:0005840">
    <property type="term" value="C:ribosome"/>
    <property type="evidence" value="ECO:0007669"/>
    <property type="project" value="UniProtKB-KW"/>
</dbReference>
<organism evidence="1 2">
    <name type="scientific">Plasmodium malariae</name>
    <dbReference type="NCBI Taxonomy" id="5858"/>
    <lineage>
        <taxon>Eukaryota</taxon>
        <taxon>Sar</taxon>
        <taxon>Alveolata</taxon>
        <taxon>Apicomplexa</taxon>
        <taxon>Aconoidasida</taxon>
        <taxon>Haemosporida</taxon>
        <taxon>Plasmodiidae</taxon>
        <taxon>Plasmodium</taxon>
        <taxon>Plasmodium (Plasmodium)</taxon>
    </lineage>
</organism>